<comment type="function">
    <text evidence="18">Auxiliary component of the CatSper complex, a complex involved in sperm cell hyperactivation. Sperm cell hyperactivation is needed for sperm motility which is essential late in the preparation of sperm for fertilization. Required for CATSPER1 stability before intraflagellar transport and/or incorporation of the CatSper complex channel into the flagellar membrane.</text>
</comment>
<keyword evidence="9 19" id="KW-1133">Transmembrane helix</keyword>
<dbReference type="InterPro" id="IPR028751">
    <property type="entry name" value="CATSPERD/E"/>
</dbReference>
<dbReference type="InterPro" id="IPR053813">
    <property type="entry name" value="CATSPERD_beta-prop"/>
</dbReference>
<dbReference type="InterPro" id="IPR053814">
    <property type="entry name" value="CATSPERD/E_C"/>
</dbReference>
<keyword evidence="12" id="KW-1015">Disulfide bond</keyword>
<dbReference type="GO" id="GO:0036128">
    <property type="term" value="C:CatSper complex"/>
    <property type="evidence" value="ECO:0007669"/>
    <property type="project" value="InterPro"/>
</dbReference>
<keyword evidence="4 19" id="KW-0812">Transmembrane</keyword>
<dbReference type="CTD" id="257062"/>
<evidence type="ECO:0000259" key="23">
    <source>
        <dbReference type="Pfam" id="PF23747"/>
    </source>
</evidence>
<feature type="transmembrane region" description="Helical" evidence="19">
    <location>
        <begin position="801"/>
        <end position="821"/>
    </location>
</feature>
<evidence type="ECO:0000256" key="15">
    <source>
        <dbReference type="ARBA" id="ARBA00037793"/>
    </source>
</evidence>
<keyword evidence="8" id="KW-0744">Spermatogenesis</keyword>
<dbReference type="GO" id="GO:0097228">
    <property type="term" value="C:sperm principal piece"/>
    <property type="evidence" value="ECO:0007669"/>
    <property type="project" value="TreeGrafter"/>
</dbReference>
<evidence type="ECO:0000256" key="8">
    <source>
        <dbReference type="ARBA" id="ARBA00022871"/>
    </source>
</evidence>
<feature type="domain" description="CATSPERD beta-propeller" evidence="21">
    <location>
        <begin position="84"/>
        <end position="410"/>
    </location>
</feature>
<keyword evidence="6" id="KW-0221">Differentiation</keyword>
<keyword evidence="2" id="KW-0217">Developmental protein</keyword>
<evidence type="ECO:0000256" key="1">
    <source>
        <dbReference type="ARBA" id="ARBA00010246"/>
    </source>
</evidence>
<keyword evidence="7" id="KW-0282">Flagellum</keyword>
<keyword evidence="13" id="KW-0325">Glycoprotein</keyword>
<dbReference type="InterPro" id="IPR055451">
    <property type="entry name" value="Ig-like_CATSPERD"/>
</dbReference>
<dbReference type="PANTHER" id="PTHR33722">
    <property type="entry name" value="CATION CHANNEL SPERM-ASSOCIATED PROTEIN SUBUNIT DELTA-RELATED"/>
    <property type="match status" value="1"/>
</dbReference>
<feature type="signal peptide" evidence="20">
    <location>
        <begin position="1"/>
        <end position="20"/>
    </location>
</feature>
<sequence length="872" mass="98294">MLVWMLVATAAVWLWPLARAQPLCGASLSRPRIHVYVGNPSGYRPACTLASPCTKRNRRSSHGGPGGRTRVVLLALGDGLGLQDDLYFSSNTTFLIKHPCRKHIALYLGADIFFTRDNFESSLTPFSIPESMEVGNPVVTSAHFSDRILLLVVNQKVYIYDYLDNIWDEAEGIQHPVSHVTGDNCCYSLNKLCTEMHNTVFAYMHGEDLSQTHIYFSDNGGYSFDSYSPGNQLELPGTLGGIFFFHSLSQSGMLAVLGDIGMFFYTEHPLKHRMGLSFQYDSPLEVIIVPGQRGFLIFWNEKHLFMSPNSGQLVDTVRLTKGENVLFSSITDASVTIHTIATNENELAVLTREDHLYYGSLGFLSTSVIKLPHQPVWSPEVALMFHDSGRLEILTPVFDGSSLAFDFEKCSVNIQAVLMEPELQVPKCKVELLQGQFEEDMYTIDMNSLLILSASFIPRPGTSPIPLVMVSNPYSLGLHAFIEELGNTLDGNTKYSLNVQLQQQQHSGRTHPNFTSSIKRPTVSTLIMDIANKEISCVDLKPLSMLISVGCDLTKKIVVQNKISACTKGILDPVDLQRNYTYIIEKEAYDPNFLGHKATNDLFVVYPYKDLGCPRLVYFNTPWKPVLELWQEEEMKEIVDAEYVLVEVNGLFTYSYSLTADSAHCRSQPQNWSSMKQEKPSFTFTTWNRENYISCHEHNKDMPLRWPNAEYQVLGGKTDNEIIFDQRNGIYIFYLSIVDPYYSGFDISHGGYIVPAEFGRCPSGSPFHSELLAKCSVPRDIPPLALPVYGAYPLPIVPPEVTIFLLVSTILLAVWLAHMVPKMLRTERGHRFQELLTWLRSRCCSLCRCSWIWHLLRRPRGQGAPQSNPECS</sequence>
<dbReference type="GO" id="GO:0048240">
    <property type="term" value="P:sperm capacitation"/>
    <property type="evidence" value="ECO:0007669"/>
    <property type="project" value="TreeGrafter"/>
</dbReference>
<evidence type="ECO:0000256" key="17">
    <source>
        <dbReference type="ARBA" id="ARBA00041424"/>
    </source>
</evidence>
<comment type="subcellular location">
    <subcellularLocation>
        <location evidence="15">Cell projection</location>
        <location evidence="15">Cilium</location>
        <location evidence="15">Flagellum membrane</location>
        <topology evidence="15">Single-pass type I membrane protein</topology>
    </subcellularLocation>
</comment>
<dbReference type="Pfam" id="PF22850">
    <property type="entry name" value="CATSPERD-E_C"/>
    <property type="match status" value="2"/>
</dbReference>
<evidence type="ECO:0000256" key="11">
    <source>
        <dbReference type="ARBA" id="ARBA00023136"/>
    </source>
</evidence>
<keyword evidence="10" id="KW-0969">Cilium</keyword>
<evidence type="ECO:0000256" key="16">
    <source>
        <dbReference type="ARBA" id="ARBA00040129"/>
    </source>
</evidence>
<evidence type="ECO:0000256" key="2">
    <source>
        <dbReference type="ARBA" id="ARBA00022473"/>
    </source>
</evidence>
<name>A0A8B7URE2_CASCN</name>
<dbReference type="OrthoDB" id="8646292at2759"/>
<evidence type="ECO:0000256" key="19">
    <source>
        <dbReference type="SAM" id="Phobius"/>
    </source>
</evidence>
<dbReference type="RefSeq" id="XP_020022123.1">
    <property type="nucleotide sequence ID" value="XM_020166534.1"/>
</dbReference>
<evidence type="ECO:0000256" key="13">
    <source>
        <dbReference type="ARBA" id="ARBA00023180"/>
    </source>
</evidence>
<dbReference type="Pfam" id="PF15020">
    <property type="entry name" value="Beta-prop_CATSPERD"/>
    <property type="match status" value="1"/>
</dbReference>
<evidence type="ECO:0000259" key="22">
    <source>
        <dbReference type="Pfam" id="PF22850"/>
    </source>
</evidence>
<evidence type="ECO:0000256" key="7">
    <source>
        <dbReference type="ARBA" id="ARBA00022846"/>
    </source>
</evidence>
<comment type="similarity">
    <text evidence="1">Belongs to the CATSPERD family.</text>
</comment>
<feature type="domain" description="CATSPERD/E C-terminal" evidence="22">
    <location>
        <begin position="787"/>
        <end position="827"/>
    </location>
</feature>
<feature type="domain" description="CATSPERD/E C-terminal" evidence="22">
    <location>
        <begin position="579"/>
        <end position="744"/>
    </location>
</feature>
<protein>
    <recommendedName>
        <fullName evidence="16">Cation channel sperm-associated auxiliary subunit delta</fullName>
    </recommendedName>
    <alternativeName>
        <fullName evidence="17">Transmembrane protein 146</fullName>
    </alternativeName>
</protein>
<feature type="chain" id="PRO_5034467217" description="Cation channel sperm-associated auxiliary subunit delta" evidence="20">
    <location>
        <begin position="21"/>
        <end position="872"/>
    </location>
</feature>
<reference evidence="24" key="1">
    <citation type="submission" date="2025-08" db="UniProtKB">
        <authorList>
            <consortium name="RefSeq"/>
        </authorList>
    </citation>
    <scope>IDENTIFICATION</scope>
    <source>
        <tissue evidence="24">Leukocyte</tissue>
    </source>
</reference>
<keyword evidence="3" id="KW-1003">Cell membrane</keyword>
<dbReference type="KEGG" id="ccan:109688222"/>
<dbReference type="PANTHER" id="PTHR33722:SF1">
    <property type="entry name" value="CATION CHANNEL SPERM-ASSOCIATED AUXILIARY SUBUNIT DELTA"/>
    <property type="match status" value="1"/>
</dbReference>
<evidence type="ECO:0000256" key="12">
    <source>
        <dbReference type="ARBA" id="ARBA00023157"/>
    </source>
</evidence>
<keyword evidence="5 20" id="KW-0732">Signal</keyword>
<evidence type="ECO:0000256" key="10">
    <source>
        <dbReference type="ARBA" id="ARBA00023069"/>
    </source>
</evidence>
<dbReference type="AlphaFoldDB" id="A0A8B7URE2"/>
<proteinExistence type="inferred from homology"/>
<evidence type="ECO:0000259" key="21">
    <source>
        <dbReference type="Pfam" id="PF15020"/>
    </source>
</evidence>
<evidence type="ECO:0000256" key="5">
    <source>
        <dbReference type="ARBA" id="ARBA00022729"/>
    </source>
</evidence>
<evidence type="ECO:0000313" key="24">
    <source>
        <dbReference type="RefSeq" id="XP_020022123.1"/>
    </source>
</evidence>
<keyword evidence="14" id="KW-0966">Cell projection</keyword>
<dbReference type="GO" id="GO:0030317">
    <property type="term" value="P:flagellated sperm motility"/>
    <property type="evidence" value="ECO:0007669"/>
    <property type="project" value="TreeGrafter"/>
</dbReference>
<evidence type="ECO:0000256" key="4">
    <source>
        <dbReference type="ARBA" id="ARBA00022692"/>
    </source>
</evidence>
<evidence type="ECO:0000256" key="18">
    <source>
        <dbReference type="ARBA" id="ARBA00046028"/>
    </source>
</evidence>
<evidence type="ECO:0000256" key="20">
    <source>
        <dbReference type="SAM" id="SignalP"/>
    </source>
</evidence>
<evidence type="ECO:0000256" key="9">
    <source>
        <dbReference type="ARBA" id="ARBA00022989"/>
    </source>
</evidence>
<organism evidence="24">
    <name type="scientific">Castor canadensis</name>
    <name type="common">American beaver</name>
    <dbReference type="NCBI Taxonomy" id="51338"/>
    <lineage>
        <taxon>Eukaryota</taxon>
        <taxon>Metazoa</taxon>
        <taxon>Chordata</taxon>
        <taxon>Craniata</taxon>
        <taxon>Vertebrata</taxon>
        <taxon>Euteleostomi</taxon>
        <taxon>Mammalia</taxon>
        <taxon>Eutheria</taxon>
        <taxon>Euarchontoglires</taxon>
        <taxon>Glires</taxon>
        <taxon>Rodentia</taxon>
        <taxon>Castorimorpha</taxon>
        <taxon>Castoridae</taxon>
        <taxon>Castor</taxon>
    </lineage>
</organism>
<dbReference type="Pfam" id="PF23747">
    <property type="entry name" value="Ig-like_CATSPERD"/>
    <property type="match status" value="1"/>
</dbReference>
<evidence type="ECO:0000256" key="3">
    <source>
        <dbReference type="ARBA" id="ARBA00022475"/>
    </source>
</evidence>
<keyword evidence="11 19" id="KW-0472">Membrane</keyword>
<gene>
    <name evidence="24" type="primary">Catsperd</name>
</gene>
<accession>A0A8B7URE2</accession>
<evidence type="ECO:0000256" key="14">
    <source>
        <dbReference type="ARBA" id="ARBA00023273"/>
    </source>
</evidence>
<feature type="domain" description="CATSPERD Ig-like" evidence="23">
    <location>
        <begin position="430"/>
        <end position="549"/>
    </location>
</feature>
<evidence type="ECO:0000256" key="6">
    <source>
        <dbReference type="ARBA" id="ARBA00022782"/>
    </source>
</evidence>